<evidence type="ECO:0000259" key="7">
    <source>
        <dbReference type="Pfam" id="PF07686"/>
    </source>
</evidence>
<evidence type="ECO:0000256" key="5">
    <source>
        <dbReference type="ARBA" id="ARBA00023170"/>
    </source>
</evidence>
<dbReference type="Pfam" id="PF07686">
    <property type="entry name" value="V-set"/>
    <property type="match status" value="1"/>
</dbReference>
<reference evidence="9" key="2">
    <citation type="journal article" date="2014" name="Nat. Commun.">
        <title>The cavefish genome reveals candidate genes for eye loss.</title>
        <authorList>
            <person name="McGaugh S.E."/>
            <person name="Gross J.B."/>
            <person name="Aken B."/>
            <person name="Blin M."/>
            <person name="Borowsky R."/>
            <person name="Chalopin D."/>
            <person name="Hinaux H."/>
            <person name="Jeffery W.R."/>
            <person name="Keene A."/>
            <person name="Ma L."/>
            <person name="Minx P."/>
            <person name="Murphy D."/>
            <person name="O'Quin K.E."/>
            <person name="Retaux S."/>
            <person name="Rohner N."/>
            <person name="Searle S.M."/>
            <person name="Stahl B.A."/>
            <person name="Tabin C."/>
            <person name="Volff J.N."/>
            <person name="Yoshizawa M."/>
            <person name="Warren W.C."/>
        </authorList>
    </citation>
    <scope>NUCLEOTIDE SEQUENCE [LARGE SCALE GENOMIC DNA]</scope>
    <source>
        <strain evidence="9">female</strain>
    </source>
</reference>
<dbReference type="PANTHER" id="PTHR19256:SF65">
    <property type="entry name" value="T CELL RECEPTOR GAMMA CONSTANT 1-RELATED"/>
    <property type="match status" value="1"/>
</dbReference>
<keyword evidence="5" id="KW-0675">Receptor</keyword>
<organism evidence="8 9">
    <name type="scientific">Astyanax mexicanus</name>
    <name type="common">Blind cave fish</name>
    <name type="synonym">Astyanax fasciatus mexicanus</name>
    <dbReference type="NCBI Taxonomy" id="7994"/>
    <lineage>
        <taxon>Eukaryota</taxon>
        <taxon>Metazoa</taxon>
        <taxon>Chordata</taxon>
        <taxon>Craniata</taxon>
        <taxon>Vertebrata</taxon>
        <taxon>Euteleostomi</taxon>
        <taxon>Actinopterygii</taxon>
        <taxon>Neopterygii</taxon>
        <taxon>Teleostei</taxon>
        <taxon>Ostariophysi</taxon>
        <taxon>Characiformes</taxon>
        <taxon>Characoidei</taxon>
        <taxon>Acestrorhamphidae</taxon>
        <taxon>Acestrorhamphinae</taxon>
        <taxon>Astyanax</taxon>
    </lineage>
</organism>
<proteinExistence type="predicted"/>
<dbReference type="Ensembl" id="ENSAMXT00000049483.1">
    <property type="protein sequence ID" value="ENSAMXP00000032345.1"/>
    <property type="gene ID" value="ENSAMXG00000033206.1"/>
</dbReference>
<dbReference type="Proteomes" id="UP000018467">
    <property type="component" value="Unassembled WGS sequence"/>
</dbReference>
<dbReference type="InterPro" id="IPR051117">
    <property type="entry name" value="TRG_var/const_region"/>
</dbReference>
<dbReference type="InterPro" id="IPR013106">
    <property type="entry name" value="Ig_V-set"/>
</dbReference>
<evidence type="ECO:0000313" key="8">
    <source>
        <dbReference type="Ensembl" id="ENSAMXP00000032345.1"/>
    </source>
</evidence>
<evidence type="ECO:0000256" key="6">
    <source>
        <dbReference type="ARBA" id="ARBA00023319"/>
    </source>
</evidence>
<evidence type="ECO:0000256" key="1">
    <source>
        <dbReference type="ARBA" id="ARBA00004370"/>
    </source>
</evidence>
<reference evidence="9" key="1">
    <citation type="submission" date="2013-03" db="EMBL/GenBank/DDBJ databases">
        <authorList>
            <person name="Jeffery W."/>
            <person name="Warren W."/>
            <person name="Wilson R.K."/>
        </authorList>
    </citation>
    <scope>NUCLEOTIDE SEQUENCE</scope>
    <source>
        <strain evidence="9">female</strain>
    </source>
</reference>
<keyword evidence="2" id="KW-0812">Transmembrane</keyword>
<sequence length="124" mass="14395">MYILLLIPVAVLGVTVHQEQFLWMKEEDKSVFIKCRVNDLTTDYVHWYQQKDGEALRRVLYVNTAGSIVPDPNHPDAREFTVARGTYNLRVPRLKKSHSAVYYCASWERGSHSDANHSHPVQKR</sequence>
<evidence type="ECO:0000313" key="9">
    <source>
        <dbReference type="Proteomes" id="UP000018467"/>
    </source>
</evidence>
<dbReference type="Gene3D" id="2.60.40.10">
    <property type="entry name" value="Immunoglobulins"/>
    <property type="match status" value="1"/>
</dbReference>
<keyword evidence="3" id="KW-1133">Transmembrane helix</keyword>
<protein>
    <recommendedName>
        <fullName evidence="7">Immunoglobulin V-set domain-containing protein</fullName>
    </recommendedName>
</protein>
<dbReference type="InParanoid" id="A0A3B1IS55"/>
<dbReference type="GO" id="GO:0016020">
    <property type="term" value="C:membrane"/>
    <property type="evidence" value="ECO:0007669"/>
    <property type="project" value="UniProtKB-SubCell"/>
</dbReference>
<dbReference type="GeneTree" id="ENSGT00940000168125"/>
<dbReference type="Bgee" id="ENSAMXG00000033206">
    <property type="expression patterns" value="Expressed in zone of skin and 2 other cell types or tissues"/>
</dbReference>
<name>A0A3B1IS55_ASTMX</name>
<keyword evidence="6" id="KW-0393">Immunoglobulin domain</keyword>
<dbReference type="InterPro" id="IPR013783">
    <property type="entry name" value="Ig-like_fold"/>
</dbReference>
<keyword evidence="9" id="KW-1185">Reference proteome</keyword>
<comment type="subcellular location">
    <subcellularLocation>
        <location evidence="1">Membrane</location>
    </subcellularLocation>
</comment>
<dbReference type="SUPFAM" id="SSF48726">
    <property type="entry name" value="Immunoglobulin"/>
    <property type="match status" value="1"/>
</dbReference>
<keyword evidence="4" id="KW-0472">Membrane</keyword>
<reference evidence="8" key="4">
    <citation type="submission" date="2025-09" db="UniProtKB">
        <authorList>
            <consortium name="Ensembl"/>
        </authorList>
    </citation>
    <scope>IDENTIFICATION</scope>
</reference>
<dbReference type="AlphaFoldDB" id="A0A3B1IS55"/>
<accession>A0A3B1IS55</accession>
<reference evidence="8" key="3">
    <citation type="submission" date="2025-08" db="UniProtKB">
        <authorList>
            <consortium name="Ensembl"/>
        </authorList>
    </citation>
    <scope>IDENTIFICATION</scope>
</reference>
<dbReference type="STRING" id="7994.ENSAMXP00000032345"/>
<dbReference type="InterPro" id="IPR036179">
    <property type="entry name" value="Ig-like_dom_sf"/>
</dbReference>
<evidence type="ECO:0000256" key="2">
    <source>
        <dbReference type="ARBA" id="ARBA00022692"/>
    </source>
</evidence>
<evidence type="ECO:0000256" key="4">
    <source>
        <dbReference type="ARBA" id="ARBA00023136"/>
    </source>
</evidence>
<evidence type="ECO:0000256" key="3">
    <source>
        <dbReference type="ARBA" id="ARBA00022989"/>
    </source>
</evidence>
<feature type="domain" description="Immunoglobulin V-set" evidence="7">
    <location>
        <begin position="26"/>
        <end position="113"/>
    </location>
</feature>
<dbReference type="PANTHER" id="PTHR19256">
    <property type="entry name" value="T-CELL RECEPTOR GAMMA CHAIN"/>
    <property type="match status" value="1"/>
</dbReference>